<dbReference type="PANTHER" id="PTHR48435">
    <property type="entry name" value="POLYPROTEIN"/>
    <property type="match status" value="1"/>
</dbReference>
<proteinExistence type="predicted"/>
<dbReference type="AlphaFoldDB" id="A0AAQ3P981"/>
<keyword evidence="3" id="KW-1185">Reference proteome</keyword>
<gene>
    <name evidence="2" type="ORF">V8G54_000737</name>
</gene>
<accession>A0AAQ3P981</accession>
<evidence type="ECO:0000313" key="3">
    <source>
        <dbReference type="Proteomes" id="UP001374535"/>
    </source>
</evidence>
<dbReference type="Proteomes" id="UP001374535">
    <property type="component" value="Chromosome 1"/>
</dbReference>
<sequence length="250" mass="28846">MANPHEESPSTVQITRNITRQQLEELIPLQWVTNYEKLHENKKPLHTSEATFRRSVDGTVKTIFKQRSTSSSQIFQSMMIRPVIKERKILICGEFILMESPYSQIKSMVISYGILILLCVTQIVNATKMMIAPMMTTNMRKIRIQAMKTTVDHFLLPGEDLIPTLNHGLAYINPKNHILCGFRKDVYPSVTDPLFIISYYNYEQKFPYLERTIDPTTRINIEPNISPSKMGPNGRSKPLTQAEEVLNWQT</sequence>
<organism evidence="2 3">
    <name type="scientific">Vigna mungo</name>
    <name type="common">Black gram</name>
    <name type="synonym">Phaseolus mungo</name>
    <dbReference type="NCBI Taxonomy" id="3915"/>
    <lineage>
        <taxon>Eukaryota</taxon>
        <taxon>Viridiplantae</taxon>
        <taxon>Streptophyta</taxon>
        <taxon>Embryophyta</taxon>
        <taxon>Tracheophyta</taxon>
        <taxon>Spermatophyta</taxon>
        <taxon>Magnoliopsida</taxon>
        <taxon>eudicotyledons</taxon>
        <taxon>Gunneridae</taxon>
        <taxon>Pentapetalae</taxon>
        <taxon>rosids</taxon>
        <taxon>fabids</taxon>
        <taxon>Fabales</taxon>
        <taxon>Fabaceae</taxon>
        <taxon>Papilionoideae</taxon>
        <taxon>50 kb inversion clade</taxon>
        <taxon>NPAAA clade</taxon>
        <taxon>indigoferoid/millettioid clade</taxon>
        <taxon>Phaseoleae</taxon>
        <taxon>Vigna</taxon>
    </lineage>
</organism>
<feature type="region of interest" description="Disordered" evidence="1">
    <location>
        <begin position="222"/>
        <end position="250"/>
    </location>
</feature>
<dbReference type="EMBL" id="CP144700">
    <property type="protein sequence ID" value="WVZ22193.1"/>
    <property type="molecule type" value="Genomic_DNA"/>
</dbReference>
<reference evidence="2 3" key="1">
    <citation type="journal article" date="2023" name="Life. Sci Alliance">
        <title>Evolutionary insights into 3D genome organization and epigenetic landscape of Vigna mungo.</title>
        <authorList>
            <person name="Junaid A."/>
            <person name="Singh B."/>
            <person name="Bhatia S."/>
        </authorList>
    </citation>
    <scope>NUCLEOTIDE SEQUENCE [LARGE SCALE GENOMIC DNA]</scope>
    <source>
        <strain evidence="2">Urdbean</strain>
    </source>
</reference>
<dbReference type="PANTHER" id="PTHR48435:SF1">
    <property type="entry name" value="POLYPROTEIN"/>
    <property type="match status" value="1"/>
</dbReference>
<protein>
    <submittedName>
        <fullName evidence="2">Uncharacterized protein</fullName>
    </submittedName>
</protein>
<name>A0AAQ3P981_VIGMU</name>
<evidence type="ECO:0000256" key="1">
    <source>
        <dbReference type="SAM" id="MobiDB-lite"/>
    </source>
</evidence>
<dbReference type="InterPro" id="IPR053098">
    <property type="entry name" value="Petuviruses_polyprotein"/>
</dbReference>
<evidence type="ECO:0000313" key="2">
    <source>
        <dbReference type="EMBL" id="WVZ22193.1"/>
    </source>
</evidence>